<protein>
    <submittedName>
        <fullName evidence="1">Transportin3like</fullName>
    </submittedName>
</protein>
<dbReference type="InterPro" id="IPR011989">
    <property type="entry name" value="ARM-like"/>
</dbReference>
<dbReference type="EMBL" id="CP045901">
    <property type="protein sequence ID" value="QQP37445.1"/>
    <property type="molecule type" value="Genomic_DNA"/>
</dbReference>
<dbReference type="Proteomes" id="UP000595437">
    <property type="component" value="Chromosome 12"/>
</dbReference>
<sequence length="89" mass="9758">MEPDSSEFLAKGDFALFRNSVSSLLLEITFISVACHVLSSENFVVQRILESILSLPPEIHIAVKNTSVKLVGQLGNWVNGNPEYPGQNT</sequence>
<gene>
    <name evidence="1" type="ORF">FKW44_017713</name>
</gene>
<accession>A0A7T8GTE3</accession>
<dbReference type="AlphaFoldDB" id="A0A7T8GTE3"/>
<organism evidence="1 2">
    <name type="scientific">Caligus rogercresseyi</name>
    <name type="common">Sea louse</name>
    <dbReference type="NCBI Taxonomy" id="217165"/>
    <lineage>
        <taxon>Eukaryota</taxon>
        <taxon>Metazoa</taxon>
        <taxon>Ecdysozoa</taxon>
        <taxon>Arthropoda</taxon>
        <taxon>Crustacea</taxon>
        <taxon>Multicrustacea</taxon>
        <taxon>Hexanauplia</taxon>
        <taxon>Copepoda</taxon>
        <taxon>Siphonostomatoida</taxon>
        <taxon>Caligidae</taxon>
        <taxon>Caligus</taxon>
    </lineage>
</organism>
<name>A0A7T8GTE3_CALRO</name>
<dbReference type="Gene3D" id="1.25.10.10">
    <property type="entry name" value="Leucine-rich Repeat Variant"/>
    <property type="match status" value="1"/>
</dbReference>
<dbReference type="InterPro" id="IPR057942">
    <property type="entry name" value="TPR_TNPO3_IPO13_3rd"/>
</dbReference>
<dbReference type="Pfam" id="PF24140">
    <property type="entry name" value="TPR_TNPO3_IPO13_3rd"/>
    <property type="match status" value="1"/>
</dbReference>
<reference evidence="2" key="1">
    <citation type="submission" date="2021-01" db="EMBL/GenBank/DDBJ databases">
        <title>Caligus Genome Assembly.</title>
        <authorList>
            <person name="Gallardo-Escarate C."/>
        </authorList>
    </citation>
    <scope>NUCLEOTIDE SEQUENCE [LARGE SCALE GENOMIC DNA]</scope>
</reference>
<keyword evidence="2" id="KW-1185">Reference proteome</keyword>
<evidence type="ECO:0000313" key="1">
    <source>
        <dbReference type="EMBL" id="QQP37445.1"/>
    </source>
</evidence>
<dbReference type="OrthoDB" id="435593at2759"/>
<evidence type="ECO:0000313" key="2">
    <source>
        <dbReference type="Proteomes" id="UP000595437"/>
    </source>
</evidence>
<proteinExistence type="predicted"/>